<reference evidence="16" key="1">
    <citation type="submission" date="2023-01" db="EMBL/GenBank/DDBJ databases">
        <title>Xenophilus mangrovi sp. nov., isolated from soil of Mangrove nature reserve.</title>
        <authorList>
            <person name="Xu S."/>
            <person name="Liu Z."/>
            <person name="Xu Y."/>
        </authorList>
    </citation>
    <scope>NUCLEOTIDE SEQUENCE</scope>
    <source>
        <strain evidence="16">YW8</strain>
    </source>
</reference>
<keyword evidence="8 15" id="KW-0997">Cell inner membrane</keyword>
<comment type="similarity">
    <text evidence="4 15">Belongs to the AcsB/BcsB family.</text>
</comment>
<evidence type="ECO:0000256" key="7">
    <source>
        <dbReference type="ARBA" id="ARBA00022475"/>
    </source>
</evidence>
<organism evidence="16 17">
    <name type="scientific">Xenophilus arseniciresistens</name>
    <dbReference type="NCBI Taxonomy" id="1283306"/>
    <lineage>
        <taxon>Bacteria</taxon>
        <taxon>Pseudomonadati</taxon>
        <taxon>Pseudomonadota</taxon>
        <taxon>Betaproteobacteria</taxon>
        <taxon>Burkholderiales</taxon>
        <taxon>Comamonadaceae</taxon>
        <taxon>Xenophilus</taxon>
    </lineage>
</organism>
<evidence type="ECO:0000256" key="15">
    <source>
        <dbReference type="RuleBase" id="RU365021"/>
    </source>
</evidence>
<gene>
    <name evidence="16" type="primary">bcsB</name>
    <name evidence="16" type="ORF">PGB34_04795</name>
</gene>
<dbReference type="InterPro" id="IPR018513">
    <property type="entry name" value="Cell_synthase_bac"/>
</dbReference>
<keyword evidence="12 15" id="KW-1133">Transmembrane helix</keyword>
<evidence type="ECO:0000256" key="10">
    <source>
        <dbReference type="ARBA" id="ARBA00022692"/>
    </source>
</evidence>
<dbReference type="Gene3D" id="2.60.120.260">
    <property type="entry name" value="Galactose-binding domain-like"/>
    <property type="match status" value="2"/>
</dbReference>
<evidence type="ECO:0000256" key="5">
    <source>
        <dbReference type="ARBA" id="ARBA00011437"/>
    </source>
</evidence>
<evidence type="ECO:0000313" key="17">
    <source>
        <dbReference type="Proteomes" id="UP001212602"/>
    </source>
</evidence>
<name>A0AAE3N6A0_9BURK</name>
<comment type="pathway">
    <text evidence="3 15">Glycan metabolism; bacterial cellulose biosynthesis.</text>
</comment>
<evidence type="ECO:0000256" key="3">
    <source>
        <dbReference type="ARBA" id="ARBA00005186"/>
    </source>
</evidence>
<dbReference type="Pfam" id="PF03170">
    <property type="entry name" value="BcsB"/>
    <property type="match status" value="1"/>
</dbReference>
<keyword evidence="11 15" id="KW-0135">Cellulose biosynthesis</keyword>
<evidence type="ECO:0000256" key="2">
    <source>
        <dbReference type="ARBA" id="ARBA00004377"/>
    </source>
</evidence>
<sequence>MPFSVSRVLPHGNSSRVALACLALLWSASMAQERPAAPAPGAVPLTENAAASTAPGGVREFNLTQLGINYAVQLQGVSSTVGIPFSIRADELVTQAALRLNYSYSPSLIPELSHLKVSVNDVLVATLPASAADAGKPLTRDIPIDRRLIAEFNRINIQLVGHYTRECEDPMHSSLWAKVDASSTLRLNMQALKLGNELGSLPQPFFDARDIRRARIPIVLANSSSPLLESAGILSSWLGAQADYRGAQFPVSLAALPASGHAIVLALADSQIQGLSLPAVQGPSLQVIDHPADPTAKLLLVRGRNAEELRSAASAVALNAKAFSGASALVSEFQPPQARKPYDAPRWIPTDRPVQFGELGQAEDFTVTGYMPDVVRVNFQLPPDLFTWRAAGIPIDLQYRYTPRPRPDQSTLNINVNNSFIGALPLRAAYPSGDRWWNPLTMRLMADGTAVAKREVLLPPLGLGARNQLQLHYYFEPVAGKCTPLLDNVSGTIDPRSTIDVSGLAHYIAMPELAAFANSGFPFTRLADLADTAVILPDQPSAADLETYLGLMGVIGRATGYPALRMKVGRAADAAQWADKDLLLLGSAQRQPLLNQWAQRMPVQQPGANTTQWKLGGWLDSAVQLVVGARARGDLPTAAPTMTVADDGRRAMIAGFESPLQAGRSVVAVITPEGSHASLMEALLTPARLAEIQGSLAIVRETQVDSVLGTDTYYVGKLPPITWLRWQMSRSPLFLFGVILAVALLGATAAYASLRLRARRRLHHS</sequence>
<accession>A0AAE3N6A0</accession>
<keyword evidence="17" id="KW-1185">Reference proteome</keyword>
<dbReference type="AlphaFoldDB" id="A0AAE3N6A0"/>
<dbReference type="GO" id="GO:0030244">
    <property type="term" value="P:cellulose biosynthetic process"/>
    <property type="evidence" value="ECO:0007669"/>
    <property type="project" value="UniProtKB-KW"/>
</dbReference>
<comment type="function">
    <text evidence="1 15">Binds the cellulose synthase activator, bis-(3'-5') cyclic diguanylic acid (c-di-GMP).</text>
</comment>
<dbReference type="Proteomes" id="UP001212602">
    <property type="component" value="Unassembled WGS sequence"/>
</dbReference>
<dbReference type="GO" id="GO:0006011">
    <property type="term" value="P:UDP-alpha-D-glucose metabolic process"/>
    <property type="evidence" value="ECO:0007669"/>
    <property type="project" value="InterPro"/>
</dbReference>
<evidence type="ECO:0000256" key="14">
    <source>
        <dbReference type="ARBA" id="ARBA00033444"/>
    </source>
</evidence>
<proteinExistence type="inferred from homology"/>
<keyword evidence="9 15" id="KW-0973">c-di-GMP</keyword>
<keyword evidence="15" id="KW-0732">Signal</keyword>
<evidence type="ECO:0000256" key="11">
    <source>
        <dbReference type="ARBA" id="ARBA00022916"/>
    </source>
</evidence>
<dbReference type="NCBIfam" id="NF008323">
    <property type="entry name" value="PRK11114.1-1"/>
    <property type="match status" value="1"/>
</dbReference>
<dbReference type="RefSeq" id="WP_271426952.1">
    <property type="nucleotide sequence ID" value="NZ_JAQIPB010000002.1"/>
</dbReference>
<evidence type="ECO:0000256" key="4">
    <source>
        <dbReference type="ARBA" id="ARBA00010714"/>
    </source>
</evidence>
<feature type="chain" id="PRO_5041776412" description="Cyclic di-GMP-binding protein" evidence="15">
    <location>
        <begin position="32"/>
        <end position="765"/>
    </location>
</feature>
<evidence type="ECO:0000256" key="9">
    <source>
        <dbReference type="ARBA" id="ARBA00022636"/>
    </source>
</evidence>
<keyword evidence="10 15" id="KW-0812">Transmembrane</keyword>
<feature type="transmembrane region" description="Helical" evidence="15">
    <location>
        <begin position="733"/>
        <end position="754"/>
    </location>
</feature>
<comment type="subunit">
    <text evidence="5 15">Tightly associated with the cellulose synthase catalytic subunit.</text>
</comment>
<evidence type="ECO:0000256" key="1">
    <source>
        <dbReference type="ARBA" id="ARBA00002057"/>
    </source>
</evidence>
<dbReference type="PANTHER" id="PTHR39083:SF1">
    <property type="entry name" value="CYCLIC DI-GMP-BINDING PROTEIN"/>
    <property type="match status" value="1"/>
</dbReference>
<keyword evidence="7 15" id="KW-1003">Cell membrane</keyword>
<dbReference type="InterPro" id="IPR003920">
    <property type="entry name" value="Cell_synth_B"/>
</dbReference>
<dbReference type="PANTHER" id="PTHR39083">
    <property type="entry name" value="CYCLIC DI-GMP-BINDING PROTEIN"/>
    <property type="match status" value="1"/>
</dbReference>
<evidence type="ECO:0000256" key="13">
    <source>
        <dbReference type="ARBA" id="ARBA00023136"/>
    </source>
</evidence>
<keyword evidence="13 15" id="KW-0472">Membrane</keyword>
<evidence type="ECO:0000313" key="16">
    <source>
        <dbReference type="EMBL" id="MDA7415673.1"/>
    </source>
</evidence>
<evidence type="ECO:0000256" key="12">
    <source>
        <dbReference type="ARBA" id="ARBA00022989"/>
    </source>
</evidence>
<dbReference type="EMBL" id="JAQIPB010000002">
    <property type="protein sequence ID" value="MDA7415673.1"/>
    <property type="molecule type" value="Genomic_DNA"/>
</dbReference>
<evidence type="ECO:0000256" key="8">
    <source>
        <dbReference type="ARBA" id="ARBA00022519"/>
    </source>
</evidence>
<comment type="caution">
    <text evidence="16">The sequence shown here is derived from an EMBL/GenBank/DDBJ whole genome shotgun (WGS) entry which is preliminary data.</text>
</comment>
<comment type="subcellular location">
    <subcellularLocation>
        <location evidence="2">Cell inner membrane</location>
        <topology evidence="2">Single-pass membrane protein</topology>
    </subcellularLocation>
</comment>
<dbReference type="PRINTS" id="PR01440">
    <property type="entry name" value="CELLSNTHASEB"/>
</dbReference>
<feature type="signal peptide" evidence="15">
    <location>
        <begin position="1"/>
        <end position="31"/>
    </location>
</feature>
<protein>
    <recommendedName>
        <fullName evidence="6 15">Cyclic di-GMP-binding protein</fullName>
    </recommendedName>
    <alternativeName>
        <fullName evidence="14 15">Cellulose synthase regulatory subunit</fullName>
    </alternativeName>
</protein>
<dbReference type="GO" id="GO:0005886">
    <property type="term" value="C:plasma membrane"/>
    <property type="evidence" value="ECO:0007669"/>
    <property type="project" value="UniProtKB-SubCell"/>
</dbReference>
<evidence type="ECO:0000256" key="6">
    <source>
        <dbReference type="ARBA" id="ARBA00021844"/>
    </source>
</evidence>